<organism evidence="1 2">
    <name type="scientific">Cotesia congregata</name>
    <name type="common">Parasitoid wasp</name>
    <name type="synonym">Apanteles congregatus</name>
    <dbReference type="NCBI Taxonomy" id="51543"/>
    <lineage>
        <taxon>Eukaryota</taxon>
        <taxon>Metazoa</taxon>
        <taxon>Ecdysozoa</taxon>
        <taxon>Arthropoda</taxon>
        <taxon>Hexapoda</taxon>
        <taxon>Insecta</taxon>
        <taxon>Pterygota</taxon>
        <taxon>Neoptera</taxon>
        <taxon>Endopterygota</taxon>
        <taxon>Hymenoptera</taxon>
        <taxon>Apocrita</taxon>
        <taxon>Ichneumonoidea</taxon>
        <taxon>Braconidae</taxon>
        <taxon>Microgastrinae</taxon>
        <taxon>Cotesia</taxon>
    </lineage>
</organism>
<gene>
    <name evidence="1" type="ORF">HICCMSTLAB_LOCUS3064</name>
</gene>
<reference evidence="1" key="1">
    <citation type="submission" date="2021-04" db="EMBL/GenBank/DDBJ databases">
        <authorList>
            <person name="Chebbi M.A.C M."/>
        </authorList>
    </citation>
    <scope>NUCLEOTIDE SEQUENCE</scope>
</reference>
<accession>A0A8J2H6V4</accession>
<comment type="caution">
    <text evidence="1">The sequence shown here is derived from an EMBL/GenBank/DDBJ whole genome shotgun (WGS) entry which is preliminary data.</text>
</comment>
<dbReference type="OrthoDB" id="71166at2759"/>
<dbReference type="EMBL" id="CAJNRD030001117">
    <property type="protein sequence ID" value="CAG5079647.1"/>
    <property type="molecule type" value="Genomic_DNA"/>
</dbReference>
<dbReference type="AlphaFoldDB" id="A0A8J2H6V4"/>
<sequence length="68" mass="7795">MEDNEKKKRIRDGEAYDLGLQEFFKSPERIINLDELGMSLCPKTGKVLGPKGEKNLYRIATGMENHIK</sequence>
<name>A0A8J2H6V4_COTCN</name>
<proteinExistence type="predicted"/>
<dbReference type="Proteomes" id="UP000786811">
    <property type="component" value="Unassembled WGS sequence"/>
</dbReference>
<protein>
    <submittedName>
        <fullName evidence="1">Uncharacterized protein</fullName>
    </submittedName>
</protein>
<evidence type="ECO:0000313" key="2">
    <source>
        <dbReference type="Proteomes" id="UP000786811"/>
    </source>
</evidence>
<keyword evidence="2" id="KW-1185">Reference proteome</keyword>
<evidence type="ECO:0000313" key="1">
    <source>
        <dbReference type="EMBL" id="CAG5079647.1"/>
    </source>
</evidence>